<comment type="similarity">
    <text evidence="1">Belongs to the universal stress protein A family.</text>
</comment>
<dbReference type="Pfam" id="PF00582">
    <property type="entry name" value="Usp"/>
    <property type="match status" value="1"/>
</dbReference>
<dbReference type="PANTHER" id="PTHR46268:SF6">
    <property type="entry name" value="UNIVERSAL STRESS PROTEIN UP12"/>
    <property type="match status" value="1"/>
</dbReference>
<feature type="domain" description="UspA" evidence="2">
    <location>
        <begin position="7"/>
        <end position="140"/>
    </location>
</feature>
<evidence type="ECO:0000256" key="1">
    <source>
        <dbReference type="ARBA" id="ARBA00008791"/>
    </source>
</evidence>
<comment type="caution">
    <text evidence="3">The sequence shown here is derived from an EMBL/GenBank/DDBJ whole genome shotgun (WGS) entry which is preliminary data.</text>
</comment>
<evidence type="ECO:0000313" key="3">
    <source>
        <dbReference type="EMBL" id="GGG65527.1"/>
    </source>
</evidence>
<dbReference type="CDD" id="cd00293">
    <property type="entry name" value="USP-like"/>
    <property type="match status" value="1"/>
</dbReference>
<accession>A0A917H2Q8</accession>
<keyword evidence="4" id="KW-1185">Reference proteome</keyword>
<evidence type="ECO:0000313" key="4">
    <source>
        <dbReference type="Proteomes" id="UP000638848"/>
    </source>
</evidence>
<dbReference type="InterPro" id="IPR014729">
    <property type="entry name" value="Rossmann-like_a/b/a_fold"/>
</dbReference>
<protein>
    <submittedName>
        <fullName evidence="3">Universal stress protein</fullName>
    </submittedName>
</protein>
<dbReference type="PANTHER" id="PTHR46268">
    <property type="entry name" value="STRESS RESPONSE PROTEIN NHAX"/>
    <property type="match status" value="1"/>
</dbReference>
<proteinExistence type="inferred from homology"/>
<dbReference type="InterPro" id="IPR006015">
    <property type="entry name" value="Universal_stress_UspA"/>
</dbReference>
<dbReference type="AlphaFoldDB" id="A0A917H2Q8"/>
<reference evidence="3" key="1">
    <citation type="journal article" date="2014" name="Int. J. Syst. Evol. Microbiol.">
        <title>Complete genome sequence of Corynebacterium casei LMG S-19264T (=DSM 44701T), isolated from a smear-ripened cheese.</title>
        <authorList>
            <consortium name="US DOE Joint Genome Institute (JGI-PGF)"/>
            <person name="Walter F."/>
            <person name="Albersmeier A."/>
            <person name="Kalinowski J."/>
            <person name="Ruckert C."/>
        </authorList>
    </citation>
    <scope>NUCLEOTIDE SEQUENCE</scope>
    <source>
        <strain evidence="3">CGMCC 1.12187</strain>
    </source>
</reference>
<dbReference type="InterPro" id="IPR006016">
    <property type="entry name" value="UspA"/>
</dbReference>
<gene>
    <name evidence="3" type="ORF">GCM10011374_31750</name>
</gene>
<sequence length="147" mass="15296">MSTAEQAVLVGVDGSAWSAKALRTGARIAAAVGAPLEAITCWDVAPVYAGYGTYDAEYFHTRARQTLDDAVAEAFGDDPPAGLTRRLVRGHPAEELVEASRGAQLLVVGRRGTGGFGALLLGSVSSACVVHAHCPVLVVREDVPVRI</sequence>
<dbReference type="Gene3D" id="3.40.50.620">
    <property type="entry name" value="HUPs"/>
    <property type="match status" value="1"/>
</dbReference>
<dbReference type="EMBL" id="BMEQ01000021">
    <property type="protein sequence ID" value="GGG65527.1"/>
    <property type="molecule type" value="Genomic_DNA"/>
</dbReference>
<dbReference type="RefSeq" id="WP_188538973.1">
    <property type="nucleotide sequence ID" value="NZ_BMEQ01000021.1"/>
</dbReference>
<name>A0A917H2Q8_9MICC</name>
<reference evidence="3" key="2">
    <citation type="submission" date="2020-09" db="EMBL/GenBank/DDBJ databases">
        <authorList>
            <person name="Sun Q."/>
            <person name="Zhou Y."/>
        </authorList>
    </citation>
    <scope>NUCLEOTIDE SEQUENCE</scope>
    <source>
        <strain evidence="3">CGMCC 1.12187</strain>
    </source>
</reference>
<dbReference type="PRINTS" id="PR01438">
    <property type="entry name" value="UNVRSLSTRESS"/>
</dbReference>
<evidence type="ECO:0000259" key="2">
    <source>
        <dbReference type="Pfam" id="PF00582"/>
    </source>
</evidence>
<dbReference type="SUPFAM" id="SSF52402">
    <property type="entry name" value="Adenine nucleotide alpha hydrolases-like"/>
    <property type="match status" value="1"/>
</dbReference>
<organism evidence="3 4">
    <name type="scientific">Kocuria dechangensis</name>
    <dbReference type="NCBI Taxonomy" id="1176249"/>
    <lineage>
        <taxon>Bacteria</taxon>
        <taxon>Bacillati</taxon>
        <taxon>Actinomycetota</taxon>
        <taxon>Actinomycetes</taxon>
        <taxon>Micrococcales</taxon>
        <taxon>Micrococcaceae</taxon>
        <taxon>Kocuria</taxon>
    </lineage>
</organism>
<dbReference type="Proteomes" id="UP000638848">
    <property type="component" value="Unassembled WGS sequence"/>
</dbReference>